<dbReference type="Proteomes" id="UP000694845">
    <property type="component" value="Unplaced"/>
</dbReference>
<feature type="transmembrane region" description="Helical" evidence="2">
    <location>
        <begin position="94"/>
        <end position="113"/>
    </location>
</feature>
<feature type="transmembrane region" description="Helical" evidence="2">
    <location>
        <begin position="250"/>
        <end position="271"/>
    </location>
</feature>
<keyword evidence="2" id="KW-1133">Transmembrane helix</keyword>
<name>A0A8B7ZZS7_ACAPL</name>
<keyword evidence="2" id="KW-0812">Transmembrane</keyword>
<dbReference type="InterPro" id="IPR036259">
    <property type="entry name" value="MFS_trans_sf"/>
</dbReference>
<evidence type="ECO:0000256" key="1">
    <source>
        <dbReference type="SAM" id="MobiDB-lite"/>
    </source>
</evidence>
<protein>
    <submittedName>
        <fullName evidence="4">Monocarboxylate transporter 12-B-like</fullName>
    </submittedName>
</protein>
<dbReference type="PANTHER" id="PTHR11360:SF303">
    <property type="entry name" value="MAJOR FACILITATOR SUPERFAMILY (MFS) PROFILE DOMAIN-CONTAINING PROTEIN"/>
    <property type="match status" value="1"/>
</dbReference>
<feature type="transmembrane region" description="Helical" evidence="2">
    <location>
        <begin position="21"/>
        <end position="40"/>
    </location>
</feature>
<dbReference type="RefSeq" id="XP_022111008.1">
    <property type="nucleotide sequence ID" value="XM_022255316.1"/>
</dbReference>
<feature type="transmembrane region" description="Helical" evidence="2">
    <location>
        <begin position="286"/>
        <end position="303"/>
    </location>
</feature>
<evidence type="ECO:0000256" key="2">
    <source>
        <dbReference type="SAM" id="Phobius"/>
    </source>
</evidence>
<dbReference type="OrthoDB" id="6499973at2759"/>
<keyword evidence="3" id="KW-1185">Reference proteome</keyword>
<evidence type="ECO:0000313" key="3">
    <source>
        <dbReference type="Proteomes" id="UP000694845"/>
    </source>
</evidence>
<feature type="transmembrane region" description="Helical" evidence="2">
    <location>
        <begin position="119"/>
        <end position="138"/>
    </location>
</feature>
<dbReference type="Pfam" id="PF07690">
    <property type="entry name" value="MFS_1"/>
    <property type="match status" value="1"/>
</dbReference>
<feature type="transmembrane region" description="Helical" evidence="2">
    <location>
        <begin position="60"/>
        <end position="82"/>
    </location>
</feature>
<dbReference type="GO" id="GO:0008028">
    <property type="term" value="F:monocarboxylic acid transmembrane transporter activity"/>
    <property type="evidence" value="ECO:0007669"/>
    <property type="project" value="TreeGrafter"/>
</dbReference>
<dbReference type="Gene3D" id="1.20.1250.20">
    <property type="entry name" value="MFS general substrate transporter like domains"/>
    <property type="match status" value="1"/>
</dbReference>
<dbReference type="KEGG" id="aplc:110990356"/>
<keyword evidence="2" id="KW-0472">Membrane</keyword>
<dbReference type="SUPFAM" id="SSF103473">
    <property type="entry name" value="MFS general substrate transporter"/>
    <property type="match status" value="1"/>
</dbReference>
<dbReference type="GeneID" id="110990356"/>
<proteinExistence type="predicted"/>
<gene>
    <name evidence="4" type="primary">LOC110990356</name>
</gene>
<dbReference type="InterPro" id="IPR050327">
    <property type="entry name" value="Proton-linked_MCT"/>
</dbReference>
<sequence length="413" mass="45014">MAQDLQENRRSKRRGYWCLQDGGRIGWSAVLTLWVTWFTWDTLIKCLAIMLPTLTVQLQTRTWVLGWIVTMVDSCAEGMGTLAYPLSRCFSSGCILLVCGLMVGGGIIASSFVTSPIQLGIILLITASLGISVASNLTRKMIGANFSKQYVMANGWAQTGDSFALICIPPFTQLCLTTFGWRGNLQIIGAICLHLAACGVLLKRYEEPVDEGEPESLPLLPFARNPPDRTESKPLDELKSSNMKLLKNHLYWVTTLIAGGTHIAMCLWRIYFVPHAIVKGVAEQDAALVVTLVGTATLVLKILHGPIVDRDIMSSRTLLSITSLIATTGLIIDPWMNSYWQIVFCGIMVLPFQGISCNLSDVITKELLGANQLVNAFGCVGLKTAALRVAIGFAPECIDSIGRSGFTCAGYKD</sequence>
<accession>A0A8B7ZZS7</accession>
<dbReference type="InterPro" id="IPR011701">
    <property type="entry name" value="MFS"/>
</dbReference>
<reference evidence="4" key="1">
    <citation type="submission" date="2025-08" db="UniProtKB">
        <authorList>
            <consortium name="RefSeq"/>
        </authorList>
    </citation>
    <scope>IDENTIFICATION</scope>
</reference>
<organism evidence="3 4">
    <name type="scientific">Acanthaster planci</name>
    <name type="common">Crown-of-thorns starfish</name>
    <dbReference type="NCBI Taxonomy" id="133434"/>
    <lineage>
        <taxon>Eukaryota</taxon>
        <taxon>Metazoa</taxon>
        <taxon>Echinodermata</taxon>
        <taxon>Eleutherozoa</taxon>
        <taxon>Asterozoa</taxon>
        <taxon>Asteroidea</taxon>
        <taxon>Valvatacea</taxon>
        <taxon>Valvatida</taxon>
        <taxon>Acanthasteridae</taxon>
        <taxon>Acanthaster</taxon>
    </lineage>
</organism>
<feature type="region of interest" description="Disordered" evidence="1">
    <location>
        <begin position="211"/>
        <end position="235"/>
    </location>
</feature>
<dbReference type="AlphaFoldDB" id="A0A8B7ZZS7"/>
<evidence type="ECO:0000313" key="4">
    <source>
        <dbReference type="RefSeq" id="XP_022111008.1"/>
    </source>
</evidence>
<dbReference type="PANTHER" id="PTHR11360">
    <property type="entry name" value="MONOCARBOXYLATE TRANSPORTER"/>
    <property type="match status" value="1"/>
</dbReference>
<feature type="compositionally biased region" description="Basic and acidic residues" evidence="1">
    <location>
        <begin position="226"/>
        <end position="235"/>
    </location>
</feature>